<evidence type="ECO:0000313" key="3">
    <source>
        <dbReference type="EMBL" id="THU93234.1"/>
    </source>
</evidence>
<sequence length="123" mass="14053">MKSTIDSQTVSYLANIKKITMVDIATFKTLVVYDYLISLDSEVRLVWRAPWNLGKILYLLTRYLGLVGAIVTVIFDTVQFIPLESCEPLSETMTYIIFIDFCLSGAHNLTRYDPPLVVPLYHN</sequence>
<dbReference type="EMBL" id="ML179254">
    <property type="protein sequence ID" value="THU93234.1"/>
    <property type="molecule type" value="Genomic_DNA"/>
</dbReference>
<dbReference type="OrthoDB" id="2638860at2759"/>
<accession>A0A4S8LUL2</accession>
<keyword evidence="4" id="KW-1185">Reference proteome</keyword>
<protein>
    <recommendedName>
        <fullName evidence="2">DUF6533 domain-containing protein</fullName>
    </recommendedName>
</protein>
<keyword evidence="1" id="KW-0472">Membrane</keyword>
<name>A0A4S8LUL2_DENBC</name>
<feature type="domain" description="DUF6533" evidence="2">
    <location>
        <begin position="25"/>
        <end position="67"/>
    </location>
</feature>
<dbReference type="AlphaFoldDB" id="A0A4S8LUL2"/>
<keyword evidence="1" id="KW-1133">Transmembrane helix</keyword>
<dbReference type="Proteomes" id="UP000297245">
    <property type="component" value="Unassembled WGS sequence"/>
</dbReference>
<gene>
    <name evidence="3" type="ORF">K435DRAFT_799876</name>
</gene>
<evidence type="ECO:0000259" key="2">
    <source>
        <dbReference type="Pfam" id="PF20151"/>
    </source>
</evidence>
<reference evidence="3 4" key="1">
    <citation type="journal article" date="2019" name="Nat. Ecol. Evol.">
        <title>Megaphylogeny resolves global patterns of mushroom evolution.</title>
        <authorList>
            <person name="Varga T."/>
            <person name="Krizsan K."/>
            <person name="Foldi C."/>
            <person name="Dima B."/>
            <person name="Sanchez-Garcia M."/>
            <person name="Sanchez-Ramirez S."/>
            <person name="Szollosi G.J."/>
            <person name="Szarkandi J.G."/>
            <person name="Papp V."/>
            <person name="Albert L."/>
            <person name="Andreopoulos W."/>
            <person name="Angelini C."/>
            <person name="Antonin V."/>
            <person name="Barry K.W."/>
            <person name="Bougher N.L."/>
            <person name="Buchanan P."/>
            <person name="Buyck B."/>
            <person name="Bense V."/>
            <person name="Catcheside P."/>
            <person name="Chovatia M."/>
            <person name="Cooper J."/>
            <person name="Damon W."/>
            <person name="Desjardin D."/>
            <person name="Finy P."/>
            <person name="Geml J."/>
            <person name="Haridas S."/>
            <person name="Hughes K."/>
            <person name="Justo A."/>
            <person name="Karasinski D."/>
            <person name="Kautmanova I."/>
            <person name="Kiss B."/>
            <person name="Kocsube S."/>
            <person name="Kotiranta H."/>
            <person name="LaButti K.M."/>
            <person name="Lechner B.E."/>
            <person name="Liimatainen K."/>
            <person name="Lipzen A."/>
            <person name="Lukacs Z."/>
            <person name="Mihaltcheva S."/>
            <person name="Morgado L.N."/>
            <person name="Niskanen T."/>
            <person name="Noordeloos M.E."/>
            <person name="Ohm R.A."/>
            <person name="Ortiz-Santana B."/>
            <person name="Ovrebo C."/>
            <person name="Racz N."/>
            <person name="Riley R."/>
            <person name="Savchenko A."/>
            <person name="Shiryaev A."/>
            <person name="Soop K."/>
            <person name="Spirin V."/>
            <person name="Szebenyi C."/>
            <person name="Tomsovsky M."/>
            <person name="Tulloss R.E."/>
            <person name="Uehling J."/>
            <person name="Grigoriev I.V."/>
            <person name="Vagvolgyi C."/>
            <person name="Papp T."/>
            <person name="Martin F.M."/>
            <person name="Miettinen O."/>
            <person name="Hibbett D.S."/>
            <person name="Nagy L.G."/>
        </authorList>
    </citation>
    <scope>NUCLEOTIDE SEQUENCE [LARGE SCALE GENOMIC DNA]</scope>
    <source>
        <strain evidence="3 4">CBS 962.96</strain>
    </source>
</reference>
<dbReference type="InterPro" id="IPR045340">
    <property type="entry name" value="DUF6533"/>
</dbReference>
<proteinExistence type="predicted"/>
<evidence type="ECO:0000313" key="4">
    <source>
        <dbReference type="Proteomes" id="UP000297245"/>
    </source>
</evidence>
<keyword evidence="1" id="KW-0812">Transmembrane</keyword>
<dbReference type="Pfam" id="PF20151">
    <property type="entry name" value="DUF6533"/>
    <property type="match status" value="1"/>
</dbReference>
<feature type="transmembrane region" description="Helical" evidence="1">
    <location>
        <begin position="56"/>
        <end position="75"/>
    </location>
</feature>
<evidence type="ECO:0000256" key="1">
    <source>
        <dbReference type="SAM" id="Phobius"/>
    </source>
</evidence>
<organism evidence="3 4">
    <name type="scientific">Dendrothele bispora (strain CBS 962.96)</name>
    <dbReference type="NCBI Taxonomy" id="1314807"/>
    <lineage>
        <taxon>Eukaryota</taxon>
        <taxon>Fungi</taxon>
        <taxon>Dikarya</taxon>
        <taxon>Basidiomycota</taxon>
        <taxon>Agaricomycotina</taxon>
        <taxon>Agaricomycetes</taxon>
        <taxon>Agaricomycetidae</taxon>
        <taxon>Agaricales</taxon>
        <taxon>Agaricales incertae sedis</taxon>
        <taxon>Dendrothele</taxon>
    </lineage>
</organism>